<keyword evidence="2 4" id="KW-0012">Acyltransferase</keyword>
<dbReference type="GO" id="GO:0005840">
    <property type="term" value="C:ribosome"/>
    <property type="evidence" value="ECO:0007669"/>
    <property type="project" value="UniProtKB-KW"/>
</dbReference>
<accession>A0ABT0RP97</accession>
<name>A0ABT0RP97_9SPHN</name>
<gene>
    <name evidence="4" type="primary">rimI</name>
    <name evidence="4" type="ORF">LZ536_10835</name>
</gene>
<evidence type="ECO:0000256" key="1">
    <source>
        <dbReference type="ARBA" id="ARBA00022679"/>
    </source>
</evidence>
<keyword evidence="4" id="KW-0687">Ribonucleoprotein</keyword>
<dbReference type="SUPFAM" id="SSF55729">
    <property type="entry name" value="Acyl-CoA N-acyltransferases (Nat)"/>
    <property type="match status" value="1"/>
</dbReference>
<organism evidence="4 5">
    <name type="scientific">Sphingomonas alba</name>
    <dbReference type="NCBI Taxonomy" id="2908208"/>
    <lineage>
        <taxon>Bacteria</taxon>
        <taxon>Pseudomonadati</taxon>
        <taxon>Pseudomonadota</taxon>
        <taxon>Alphaproteobacteria</taxon>
        <taxon>Sphingomonadales</taxon>
        <taxon>Sphingomonadaceae</taxon>
        <taxon>Sphingomonas</taxon>
    </lineage>
</organism>
<dbReference type="CDD" id="cd04301">
    <property type="entry name" value="NAT_SF"/>
    <property type="match status" value="1"/>
</dbReference>
<dbReference type="Gene3D" id="3.40.630.30">
    <property type="match status" value="1"/>
</dbReference>
<dbReference type="EC" id="2.3.1.266" evidence="4"/>
<proteinExistence type="predicted"/>
<dbReference type="NCBIfam" id="TIGR01575">
    <property type="entry name" value="rimI"/>
    <property type="match status" value="1"/>
</dbReference>
<dbReference type="PANTHER" id="PTHR43877">
    <property type="entry name" value="AMINOALKYLPHOSPHONATE N-ACETYLTRANSFERASE-RELATED-RELATED"/>
    <property type="match status" value="1"/>
</dbReference>
<dbReference type="InterPro" id="IPR006464">
    <property type="entry name" value="AcTrfase_RimI/Ard1"/>
</dbReference>
<dbReference type="RefSeq" id="WP_249848801.1">
    <property type="nucleotide sequence ID" value="NZ_JAMGBD010000002.1"/>
</dbReference>
<evidence type="ECO:0000313" key="5">
    <source>
        <dbReference type="Proteomes" id="UP001165363"/>
    </source>
</evidence>
<dbReference type="GO" id="GO:0008999">
    <property type="term" value="F:protein-N-terminal-alanine acetyltransferase activity"/>
    <property type="evidence" value="ECO:0007669"/>
    <property type="project" value="UniProtKB-EC"/>
</dbReference>
<feature type="domain" description="N-acetyltransferase" evidence="3">
    <location>
        <begin position="8"/>
        <end position="157"/>
    </location>
</feature>
<dbReference type="Proteomes" id="UP001165363">
    <property type="component" value="Unassembled WGS sequence"/>
</dbReference>
<dbReference type="PROSITE" id="PS51186">
    <property type="entry name" value="GNAT"/>
    <property type="match status" value="1"/>
</dbReference>
<dbReference type="InterPro" id="IPR050832">
    <property type="entry name" value="Bact_Acetyltransf"/>
</dbReference>
<evidence type="ECO:0000259" key="3">
    <source>
        <dbReference type="PROSITE" id="PS51186"/>
    </source>
</evidence>
<keyword evidence="5" id="KW-1185">Reference proteome</keyword>
<evidence type="ECO:0000256" key="2">
    <source>
        <dbReference type="ARBA" id="ARBA00023315"/>
    </source>
</evidence>
<dbReference type="Pfam" id="PF00583">
    <property type="entry name" value="Acetyltransf_1"/>
    <property type="match status" value="1"/>
</dbReference>
<dbReference type="EMBL" id="JAMGBD010000002">
    <property type="protein sequence ID" value="MCL6684388.1"/>
    <property type="molecule type" value="Genomic_DNA"/>
</dbReference>
<protein>
    <submittedName>
        <fullName evidence="4">Ribosomal protein S18-alanine N-acetyltransferase</fullName>
        <ecNumber evidence="4">2.3.1.266</ecNumber>
    </submittedName>
</protein>
<sequence>MAAEAMPLQLVTGESKDLDEVMDVMASAFDPHFGEAWTRSQCAGILPLSGVQLVLARNEHEVCGFSLLRTVADEAELLLLAVSQDSQRQGIGGALLNHFIDHGRQANLARLHLEVRDGNPAVAMYQAFGFEEEGRRRKYYTGRDGSQHDALTMALKI</sequence>
<dbReference type="InterPro" id="IPR000182">
    <property type="entry name" value="GNAT_dom"/>
</dbReference>
<comment type="caution">
    <text evidence="4">The sequence shown here is derived from an EMBL/GenBank/DDBJ whole genome shotgun (WGS) entry which is preliminary data.</text>
</comment>
<keyword evidence="4" id="KW-0689">Ribosomal protein</keyword>
<keyword evidence="1 4" id="KW-0808">Transferase</keyword>
<evidence type="ECO:0000313" key="4">
    <source>
        <dbReference type="EMBL" id="MCL6684388.1"/>
    </source>
</evidence>
<reference evidence="4" key="1">
    <citation type="submission" date="2022-05" db="EMBL/GenBank/DDBJ databases">
        <authorList>
            <person name="Jo J.-H."/>
            <person name="Im W.-T."/>
        </authorList>
    </citation>
    <scope>NUCLEOTIDE SEQUENCE</scope>
    <source>
        <strain evidence="4">SE158</strain>
    </source>
</reference>
<dbReference type="InterPro" id="IPR016181">
    <property type="entry name" value="Acyl_CoA_acyltransferase"/>
</dbReference>